<evidence type="ECO:0000313" key="2">
    <source>
        <dbReference type="EMBL" id="ORZ09147.1"/>
    </source>
</evidence>
<accession>A0A1X2I4L6</accession>
<organism evidence="2 3">
    <name type="scientific">Absidia repens</name>
    <dbReference type="NCBI Taxonomy" id="90262"/>
    <lineage>
        <taxon>Eukaryota</taxon>
        <taxon>Fungi</taxon>
        <taxon>Fungi incertae sedis</taxon>
        <taxon>Mucoromycota</taxon>
        <taxon>Mucoromycotina</taxon>
        <taxon>Mucoromycetes</taxon>
        <taxon>Mucorales</taxon>
        <taxon>Cunninghamellaceae</taxon>
        <taxon>Absidia</taxon>
    </lineage>
</organism>
<keyword evidence="1" id="KW-1133">Transmembrane helix</keyword>
<sequence>MNGSLQSILRSTPSIFSATACPHHLPIYIFMFSDLYVVSFYLVGYVLLLYFITIFFIGNPILIIYDGCVVFIRYCKQKVK</sequence>
<proteinExistence type="predicted"/>
<reference evidence="2 3" key="1">
    <citation type="submission" date="2016-07" db="EMBL/GenBank/DDBJ databases">
        <title>Pervasive Adenine N6-methylation of Active Genes in Fungi.</title>
        <authorList>
            <consortium name="DOE Joint Genome Institute"/>
            <person name="Mondo S.J."/>
            <person name="Dannebaum R.O."/>
            <person name="Kuo R.C."/>
            <person name="Labutti K."/>
            <person name="Haridas S."/>
            <person name="Kuo A."/>
            <person name="Salamov A."/>
            <person name="Ahrendt S.R."/>
            <person name="Lipzen A."/>
            <person name="Sullivan W."/>
            <person name="Andreopoulos W.B."/>
            <person name="Clum A."/>
            <person name="Lindquist E."/>
            <person name="Daum C."/>
            <person name="Ramamoorthy G.K."/>
            <person name="Gryganskyi A."/>
            <person name="Culley D."/>
            <person name="Magnuson J.K."/>
            <person name="James T.Y."/>
            <person name="O'Malley M.A."/>
            <person name="Stajich J.E."/>
            <person name="Spatafora J.W."/>
            <person name="Visel A."/>
            <person name="Grigoriev I.V."/>
        </authorList>
    </citation>
    <scope>NUCLEOTIDE SEQUENCE [LARGE SCALE GENOMIC DNA]</scope>
    <source>
        <strain evidence="2 3">NRRL 1336</strain>
    </source>
</reference>
<feature type="transmembrane region" description="Helical" evidence="1">
    <location>
        <begin position="49"/>
        <end position="72"/>
    </location>
</feature>
<name>A0A1X2I4L6_9FUNG</name>
<gene>
    <name evidence="2" type="ORF">BCR42DRAFT_423829</name>
</gene>
<dbReference type="EMBL" id="MCGE01000028">
    <property type="protein sequence ID" value="ORZ09147.1"/>
    <property type="molecule type" value="Genomic_DNA"/>
</dbReference>
<keyword evidence="1" id="KW-0812">Transmembrane</keyword>
<keyword evidence="1" id="KW-0472">Membrane</keyword>
<evidence type="ECO:0000256" key="1">
    <source>
        <dbReference type="SAM" id="Phobius"/>
    </source>
</evidence>
<dbReference type="AlphaFoldDB" id="A0A1X2I4L6"/>
<keyword evidence="3" id="KW-1185">Reference proteome</keyword>
<evidence type="ECO:0000313" key="3">
    <source>
        <dbReference type="Proteomes" id="UP000193560"/>
    </source>
</evidence>
<dbReference type="Proteomes" id="UP000193560">
    <property type="component" value="Unassembled WGS sequence"/>
</dbReference>
<protein>
    <submittedName>
        <fullName evidence="2">Uncharacterized protein</fullName>
    </submittedName>
</protein>
<comment type="caution">
    <text evidence="2">The sequence shown here is derived from an EMBL/GenBank/DDBJ whole genome shotgun (WGS) entry which is preliminary data.</text>
</comment>